<evidence type="ECO:0000256" key="12">
    <source>
        <dbReference type="PROSITE-ProRule" id="PRU00152"/>
    </source>
</evidence>
<evidence type="ECO:0000256" key="11">
    <source>
        <dbReference type="ARBA" id="ARBA00023160"/>
    </source>
</evidence>
<feature type="compositionally biased region" description="Low complexity" evidence="14">
    <location>
        <begin position="500"/>
        <end position="514"/>
    </location>
</feature>
<evidence type="ECO:0000259" key="15">
    <source>
        <dbReference type="PROSITE" id="PS50095"/>
    </source>
</evidence>
<dbReference type="SMART" id="SM00308">
    <property type="entry name" value="LH2"/>
    <property type="match status" value="1"/>
</dbReference>
<dbReference type="InterPro" id="IPR027433">
    <property type="entry name" value="Lipoxygenase_dom_3"/>
</dbReference>
<evidence type="ECO:0000256" key="5">
    <source>
        <dbReference type="ARBA" id="ARBA00022767"/>
    </source>
</evidence>
<dbReference type="PROSITE" id="PS51393">
    <property type="entry name" value="LIPOXYGENASE_3"/>
    <property type="match status" value="1"/>
</dbReference>
<feature type="region of interest" description="Disordered" evidence="14">
    <location>
        <begin position="498"/>
        <end position="532"/>
    </location>
</feature>
<keyword evidence="3" id="KW-0444">Lipid biosynthesis</keyword>
<name>A0ABP1B0X4_9BRYO</name>
<evidence type="ECO:0000256" key="7">
    <source>
        <dbReference type="ARBA" id="ARBA00022964"/>
    </source>
</evidence>
<evidence type="ECO:0008006" key="19">
    <source>
        <dbReference type="Google" id="ProtNLM"/>
    </source>
</evidence>
<dbReference type="Gene3D" id="4.10.372.10">
    <property type="entry name" value="Lipoxygenase-1, Domain 3"/>
    <property type="match status" value="1"/>
</dbReference>
<keyword evidence="7 13" id="KW-0223">Dioxygenase</keyword>
<reference evidence="17" key="1">
    <citation type="submission" date="2024-03" db="EMBL/GenBank/DDBJ databases">
        <authorList>
            <consortium name="ELIXIR-Norway"/>
            <consortium name="Elixir Norway"/>
        </authorList>
    </citation>
    <scope>NUCLEOTIDE SEQUENCE</scope>
</reference>
<dbReference type="InterPro" id="IPR036392">
    <property type="entry name" value="PLAT/LH2_dom_sf"/>
</dbReference>
<evidence type="ECO:0000256" key="2">
    <source>
        <dbReference type="ARBA" id="ARBA00009419"/>
    </source>
</evidence>
<sequence length="1044" mass="116831">MMEQAVLQGGLKTSNNLLVMLPSSKSLLVSQNSSSQLLLHQFLQLKGQQQNKKPAAAAAATHVLQGSRKQISNRLHHEEQHHAAGRMMMRMSQMRTTETKSPSSSSTSSCRRFLSTPLQAFHSTTQSATTSTTILNLGREVVEDHQQQQQQQQQHLLQQLPQALPAEQLQVQDYIVLKTSLILSKKEFFELPHVPGGTPEQLFDCEDEFLGNKVSLQLISEDVDPTTGIGKLSHEMQIENWMESPSPSDTASGSSTGGGTYESRFDLEFKVKKEFGVPRAFIIRNHHRDEFFLKSVTIELEAAQGDEESNHNSTVHFICDSCIYNTKAYKSDRIFFSNKVYLPSDTPEGMVVLRELELINMQGDGTGERKEADRIYDYAFYNDLGDSDCHESMKRPVLGGSQELPYPRRLRTGRPPSTTDPENQESRVDSVFLNLYIPRDERHTQVRVKGVVSKEDAILAAGRKLLPALQSLYSTHEEFTSLNNVRDLYKSPDIIAAPVSSSSSSSLSSSSTETRSSEPDEDPENQPDGMTYPVPKIIAVDEKAWTLDVEFGREWLAGINPAVIQCLQEFPMISQLDPAVYGNPVSTITVDHIEPFLDGLTVEKAIAEKKLFFVDYHDGFLPYLNKINSSSTSHAYASRTVLFLTSDGTLRPVAIELTLPPPYPGHENIARVFSPPSQGKNWVWEIAKAHVLANDTGYHQLVSHWLRTHATVEPIVIATHRQLSPLHPLHQALVPHLKGTLDINAAARKALINAGGIIEKTFTPHQYAMQISSGAYKNDWRFDEQALPADLIKRGMAIPDANSKHGLKLTIEDYPYAMDGLELWAAITAWLHDHIEIFYADDQSVQTDTELQNWWTEIREVGHGDKKDAEGWPVLNSKPALVHTLSIIIWLASCQHAAVNFGQYDHSAFMPSHPTSTRRQIPEEGTPEYEELECDPESFYLSTISTATQASVIMTTTEALSTHGCNELFLGQRSSPLWTSDPKVLAVFTKFQEHLSEIEELIKSRNMDRTLKNRYGPIEFPYEFLYPSSVSGLTAKGVPNSKSI</sequence>
<dbReference type="PROSITE" id="PS50095">
    <property type="entry name" value="PLAT"/>
    <property type="match status" value="1"/>
</dbReference>
<dbReference type="SUPFAM" id="SSF49723">
    <property type="entry name" value="Lipase/lipooxygenase domain (PLAT/LH2 domain)"/>
    <property type="match status" value="1"/>
</dbReference>
<dbReference type="SUPFAM" id="SSF48484">
    <property type="entry name" value="Lipoxigenase"/>
    <property type="match status" value="1"/>
</dbReference>
<keyword evidence="8 13" id="KW-0560">Oxidoreductase</keyword>
<dbReference type="Gene3D" id="1.20.245.10">
    <property type="entry name" value="Lipoxygenase-1, Domain 5"/>
    <property type="match status" value="1"/>
</dbReference>
<evidence type="ECO:0000313" key="17">
    <source>
        <dbReference type="EMBL" id="CAK9868459.1"/>
    </source>
</evidence>
<dbReference type="InterPro" id="IPR036226">
    <property type="entry name" value="LipOase_C_sf"/>
</dbReference>
<keyword evidence="11" id="KW-0275">Fatty acid biosynthesis</keyword>
<feature type="region of interest" description="Disordered" evidence="14">
    <location>
        <begin position="396"/>
        <end position="427"/>
    </location>
</feature>
<evidence type="ECO:0000256" key="8">
    <source>
        <dbReference type="ARBA" id="ARBA00023002"/>
    </source>
</evidence>
<dbReference type="Gene3D" id="4.10.375.10">
    <property type="entry name" value="Lipoxygenase-1, Domain 2"/>
    <property type="match status" value="1"/>
</dbReference>
<keyword evidence="6" id="KW-0276">Fatty acid metabolism</keyword>
<evidence type="ECO:0000256" key="13">
    <source>
        <dbReference type="RuleBase" id="RU003974"/>
    </source>
</evidence>
<dbReference type="PANTHER" id="PTHR11771">
    <property type="entry name" value="LIPOXYGENASE"/>
    <property type="match status" value="1"/>
</dbReference>
<keyword evidence="10" id="KW-0443">Lipid metabolism</keyword>
<feature type="domain" description="PLAT" evidence="15">
    <location>
        <begin position="187"/>
        <end position="337"/>
    </location>
</feature>
<dbReference type="EMBL" id="OZ023719">
    <property type="protein sequence ID" value="CAK9868459.1"/>
    <property type="molecule type" value="Genomic_DNA"/>
</dbReference>
<evidence type="ECO:0000313" key="18">
    <source>
        <dbReference type="Proteomes" id="UP001497522"/>
    </source>
</evidence>
<dbReference type="InterPro" id="IPR001246">
    <property type="entry name" value="LipOase_plant"/>
</dbReference>
<dbReference type="PROSITE" id="PS00711">
    <property type="entry name" value="LIPOXYGENASE_1"/>
    <property type="match status" value="1"/>
</dbReference>
<dbReference type="Pfam" id="PF00305">
    <property type="entry name" value="Lipoxygenase"/>
    <property type="match status" value="1"/>
</dbReference>
<dbReference type="Proteomes" id="UP001497522">
    <property type="component" value="Chromosome 18"/>
</dbReference>
<gene>
    <name evidence="17" type="ORF">CSSPJE1EN2_LOCUS11418</name>
</gene>
<dbReference type="InterPro" id="IPR020833">
    <property type="entry name" value="LipOase_Fe_BS"/>
</dbReference>
<dbReference type="PRINTS" id="PR00087">
    <property type="entry name" value="LIPOXYGENASE"/>
</dbReference>
<evidence type="ECO:0000256" key="3">
    <source>
        <dbReference type="ARBA" id="ARBA00022516"/>
    </source>
</evidence>
<dbReference type="Gene3D" id="3.10.450.60">
    <property type="match status" value="1"/>
</dbReference>
<evidence type="ECO:0000256" key="4">
    <source>
        <dbReference type="ARBA" id="ARBA00022723"/>
    </source>
</evidence>
<evidence type="ECO:0000256" key="9">
    <source>
        <dbReference type="ARBA" id="ARBA00023004"/>
    </source>
</evidence>
<dbReference type="Gene3D" id="2.60.60.20">
    <property type="entry name" value="PLAT/LH2 domain"/>
    <property type="match status" value="1"/>
</dbReference>
<evidence type="ECO:0000256" key="14">
    <source>
        <dbReference type="SAM" id="MobiDB-lite"/>
    </source>
</evidence>
<proteinExistence type="inferred from homology"/>
<comment type="cofactor">
    <cofactor evidence="1 13">
        <name>Fe cation</name>
        <dbReference type="ChEBI" id="CHEBI:24875"/>
    </cofactor>
</comment>
<protein>
    <recommendedName>
        <fullName evidence="19">Lipoxygenase</fullName>
    </recommendedName>
</protein>
<comment type="similarity">
    <text evidence="2 13">Belongs to the lipoxygenase family.</text>
</comment>
<organism evidence="17 18">
    <name type="scientific">Sphagnum jensenii</name>
    <dbReference type="NCBI Taxonomy" id="128206"/>
    <lineage>
        <taxon>Eukaryota</taxon>
        <taxon>Viridiplantae</taxon>
        <taxon>Streptophyta</taxon>
        <taxon>Embryophyta</taxon>
        <taxon>Bryophyta</taxon>
        <taxon>Sphagnophytina</taxon>
        <taxon>Sphagnopsida</taxon>
        <taxon>Sphagnales</taxon>
        <taxon>Sphagnaceae</taxon>
        <taxon>Sphagnum</taxon>
    </lineage>
</organism>
<feature type="domain" description="Lipoxygenase" evidence="16">
    <location>
        <begin position="340"/>
        <end position="1044"/>
    </location>
</feature>
<dbReference type="PRINTS" id="PR00468">
    <property type="entry name" value="PLTLPOXGNASE"/>
</dbReference>
<dbReference type="InterPro" id="IPR000907">
    <property type="entry name" value="LipOase"/>
</dbReference>
<keyword evidence="5" id="KW-0925">Oxylipin biosynthesis</keyword>
<accession>A0ABP1B0X4</accession>
<keyword evidence="18" id="KW-1185">Reference proteome</keyword>
<dbReference type="InterPro" id="IPR013819">
    <property type="entry name" value="LipOase_C"/>
</dbReference>
<keyword evidence="4 13" id="KW-0479">Metal-binding</keyword>
<keyword evidence="9 13" id="KW-0408">Iron</keyword>
<evidence type="ECO:0000256" key="10">
    <source>
        <dbReference type="ARBA" id="ARBA00023098"/>
    </source>
</evidence>
<dbReference type="Pfam" id="PF01477">
    <property type="entry name" value="PLAT"/>
    <property type="match status" value="1"/>
</dbReference>
<evidence type="ECO:0000259" key="16">
    <source>
        <dbReference type="PROSITE" id="PS51393"/>
    </source>
</evidence>
<dbReference type="InterPro" id="IPR001024">
    <property type="entry name" value="PLAT/LH2_dom"/>
</dbReference>
<evidence type="ECO:0000256" key="6">
    <source>
        <dbReference type="ARBA" id="ARBA00022832"/>
    </source>
</evidence>
<evidence type="ECO:0000256" key="1">
    <source>
        <dbReference type="ARBA" id="ARBA00001962"/>
    </source>
</evidence>
<comment type="caution">
    <text evidence="12">Lacks conserved residue(s) required for the propagation of feature annotation.</text>
</comment>